<feature type="chain" id="PRO_5040346568" description="Glyoxal oxidase" evidence="2">
    <location>
        <begin position="22"/>
        <end position="582"/>
    </location>
</feature>
<dbReference type="SUPFAM" id="SSF81296">
    <property type="entry name" value="E set domains"/>
    <property type="match status" value="1"/>
</dbReference>
<evidence type="ECO:0000313" key="5">
    <source>
        <dbReference type="EMBL" id="CAG8954434.1"/>
    </source>
</evidence>
<feature type="signal peptide" evidence="2">
    <location>
        <begin position="1"/>
        <end position="21"/>
    </location>
</feature>
<dbReference type="Proteomes" id="UP000696280">
    <property type="component" value="Unassembled WGS sequence"/>
</dbReference>
<dbReference type="EMBL" id="CAJVRL010000056">
    <property type="protein sequence ID" value="CAG8954434.1"/>
    <property type="molecule type" value="Genomic_DNA"/>
</dbReference>
<dbReference type="Pfam" id="PF07250">
    <property type="entry name" value="Glyoxal_oxid_N"/>
    <property type="match status" value="1"/>
</dbReference>
<protein>
    <recommendedName>
        <fullName evidence="7">Glyoxal oxidase</fullName>
    </recommendedName>
</protein>
<evidence type="ECO:0000256" key="1">
    <source>
        <dbReference type="ARBA" id="ARBA00022729"/>
    </source>
</evidence>
<evidence type="ECO:0000313" key="6">
    <source>
        <dbReference type="Proteomes" id="UP000696280"/>
    </source>
</evidence>
<reference evidence="5" key="1">
    <citation type="submission" date="2021-07" db="EMBL/GenBank/DDBJ databases">
        <authorList>
            <person name="Durling M."/>
        </authorList>
    </citation>
    <scope>NUCLEOTIDE SEQUENCE</scope>
</reference>
<feature type="domain" description="Glyoxal oxidase N-terminal" evidence="3">
    <location>
        <begin position="45"/>
        <end position="433"/>
    </location>
</feature>
<dbReference type="InterPro" id="IPR009880">
    <property type="entry name" value="Glyoxal_oxidase_N"/>
</dbReference>
<gene>
    <name evidence="5" type="ORF">HYFRA_00006061</name>
</gene>
<dbReference type="InterPro" id="IPR014756">
    <property type="entry name" value="Ig_E-set"/>
</dbReference>
<evidence type="ECO:0000259" key="4">
    <source>
        <dbReference type="Pfam" id="PF09118"/>
    </source>
</evidence>
<name>A0A9N9KV32_9HELO</name>
<dbReference type="PANTHER" id="PTHR32208:SF21">
    <property type="entry name" value="LOW QUALITY PROTEIN: ALDEHYDE OXIDASE GLOX-LIKE"/>
    <property type="match status" value="1"/>
</dbReference>
<dbReference type="Gene3D" id="2.130.10.80">
    <property type="entry name" value="Galactose oxidase/kelch, beta-propeller"/>
    <property type="match status" value="1"/>
</dbReference>
<dbReference type="InterPro" id="IPR037293">
    <property type="entry name" value="Gal_Oxidase_central_sf"/>
</dbReference>
<dbReference type="AlphaFoldDB" id="A0A9N9KV32"/>
<keyword evidence="6" id="KW-1185">Reference proteome</keyword>
<dbReference type="Pfam" id="PF09118">
    <property type="entry name" value="GO-like_E_set"/>
    <property type="match status" value="1"/>
</dbReference>
<dbReference type="CDD" id="cd02851">
    <property type="entry name" value="E_set_GO_C"/>
    <property type="match status" value="1"/>
</dbReference>
<evidence type="ECO:0008006" key="7">
    <source>
        <dbReference type="Google" id="ProtNLM"/>
    </source>
</evidence>
<dbReference type="PANTHER" id="PTHR32208">
    <property type="entry name" value="SECRETED PROTEIN-RELATED"/>
    <property type="match status" value="1"/>
</dbReference>
<organism evidence="5 6">
    <name type="scientific">Hymenoscyphus fraxineus</name>
    <dbReference type="NCBI Taxonomy" id="746836"/>
    <lineage>
        <taxon>Eukaryota</taxon>
        <taxon>Fungi</taxon>
        <taxon>Dikarya</taxon>
        <taxon>Ascomycota</taxon>
        <taxon>Pezizomycotina</taxon>
        <taxon>Leotiomycetes</taxon>
        <taxon>Helotiales</taxon>
        <taxon>Helotiaceae</taxon>
        <taxon>Hymenoscyphus</taxon>
    </lineage>
</organism>
<dbReference type="InterPro" id="IPR011043">
    <property type="entry name" value="Gal_Oxase/kelch_b-propeller"/>
</dbReference>
<proteinExistence type="predicted"/>
<dbReference type="Gene3D" id="2.60.40.10">
    <property type="entry name" value="Immunoglobulins"/>
    <property type="match status" value="1"/>
</dbReference>
<dbReference type="InterPro" id="IPR013783">
    <property type="entry name" value="Ig-like_fold"/>
</dbReference>
<dbReference type="SUPFAM" id="SSF50965">
    <property type="entry name" value="Galactose oxidase, central domain"/>
    <property type="match status" value="1"/>
</dbReference>
<sequence length="582" mass="62866">MLLNLSPKAIAIASLPTLATAALSGFRTVGTSGCTAQMVFVPPHTNTVVFIDNYHENYGGPGYNLATGAHSTTSYLYPGTSISVFGTEFDLTTNSIRPVKPLSNTFCSAGAFFPNGTMLNMSGAEQARGITQGFDKLRTFNPGPCQGTCKTDWVELPTTLQVWRWYPTSITMTDGSILVVGGSNKGGLVLNEANINVPTYEIIHKDGRKPKAPVTLPILEFTAAENLDPGKSYNLYPMLYTLPNAEAKDYTFTVAGNRSVIWDFANDVLVKTLPDTPLQPRTFPSSATAVMLPLQYPDYNPTVLVCGGCSGDMPVPIGLDDCWRIDPNSANPTWVRDDTMPNGAQVMSDGINLPDGTILFINGARTGSAGGLQADDPVFTPMIYNPSAPAGSRFTNLPVTTIPRMYHSVATLLPSGEVLVAGSNPVVGYSRTGKVGNRWPRFNNNGHLAALHQQQRRESSYPSEYRVEIFTPPYLSTNLRRPIIMTAPEKISYNSDFTIMSELSGGARVRGKIQISLVAAGFHTHGMAMGQRVIMSGFKAVPNTKNFIVKSPRDASVMPPGIYLLFVVNDGIPSNGTWISLE</sequence>
<accession>A0A9N9KV32</accession>
<dbReference type="OrthoDB" id="2019572at2759"/>
<feature type="domain" description="Galactose oxidase-like Early set" evidence="4">
    <location>
        <begin position="481"/>
        <end position="580"/>
    </location>
</feature>
<comment type="caution">
    <text evidence="5">The sequence shown here is derived from an EMBL/GenBank/DDBJ whole genome shotgun (WGS) entry which is preliminary data.</text>
</comment>
<dbReference type="InterPro" id="IPR015202">
    <property type="entry name" value="GO-like_E_set"/>
</dbReference>
<evidence type="ECO:0000259" key="3">
    <source>
        <dbReference type="Pfam" id="PF07250"/>
    </source>
</evidence>
<evidence type="ECO:0000256" key="2">
    <source>
        <dbReference type="SAM" id="SignalP"/>
    </source>
</evidence>
<keyword evidence="1 2" id="KW-0732">Signal</keyword>